<accession>A0A9P8BPP4</accession>
<evidence type="ECO:0000313" key="1">
    <source>
        <dbReference type="EMBL" id="KAG9064029.1"/>
    </source>
</evidence>
<keyword evidence="2" id="KW-1185">Reference proteome</keyword>
<dbReference type="OrthoDB" id="10516808at2759"/>
<dbReference type="AlphaFoldDB" id="A0A9P8BPP4"/>
<protein>
    <submittedName>
        <fullName evidence="1">Uncharacterized protein</fullName>
    </submittedName>
</protein>
<dbReference type="EMBL" id="JAHRHY010000015">
    <property type="protein sequence ID" value="KAG9064029.1"/>
    <property type="molecule type" value="Genomic_DNA"/>
</dbReference>
<dbReference type="Proteomes" id="UP000707451">
    <property type="component" value="Unassembled WGS sequence"/>
</dbReference>
<name>A0A9P8BPP4_9FUNG</name>
<sequence length="111" mass="13010">MNSKIGKAVNTFINILLKVLKDKGRLEAHIDIQIQENIPTAENYIALNELIPNSWRLAPITSLPKKNYKHCMQWWKARMRLALFWKVRTLILETNRGWSMPLEQKLLQSPS</sequence>
<evidence type="ECO:0000313" key="2">
    <source>
        <dbReference type="Proteomes" id="UP000707451"/>
    </source>
</evidence>
<reference evidence="1" key="1">
    <citation type="submission" date="2021-06" db="EMBL/GenBank/DDBJ databases">
        <title>Genome Sequence of Mortierella hyaline Strain SCG-10, a Cold-Adapted, Nitrate-Reducing Fungus Isolated from Soil in Minnesota, USA.</title>
        <authorList>
            <person name="Aldossari N."/>
        </authorList>
    </citation>
    <scope>NUCLEOTIDE SEQUENCE</scope>
    <source>
        <strain evidence="1">SCG-10</strain>
    </source>
</reference>
<organism evidence="1 2">
    <name type="scientific">Linnemannia hyalina</name>
    <dbReference type="NCBI Taxonomy" id="64524"/>
    <lineage>
        <taxon>Eukaryota</taxon>
        <taxon>Fungi</taxon>
        <taxon>Fungi incertae sedis</taxon>
        <taxon>Mucoromycota</taxon>
        <taxon>Mortierellomycotina</taxon>
        <taxon>Mortierellomycetes</taxon>
        <taxon>Mortierellales</taxon>
        <taxon>Mortierellaceae</taxon>
        <taxon>Linnemannia</taxon>
    </lineage>
</organism>
<comment type="caution">
    <text evidence="1">The sequence shown here is derived from an EMBL/GenBank/DDBJ whole genome shotgun (WGS) entry which is preliminary data.</text>
</comment>
<proteinExistence type="predicted"/>
<gene>
    <name evidence="1" type="ORF">KI688_004143</name>
</gene>